<proteinExistence type="predicted"/>
<dbReference type="EMBL" id="CM044704">
    <property type="protein sequence ID" value="KAI5665987.1"/>
    <property type="molecule type" value="Genomic_DNA"/>
</dbReference>
<sequence length="504" mass="57298">MHHHHQYFSLPPSPSPPPPPPSLPIAMFILILLLLSSFLFFLLFFLQWFNNPVKGIDRSRRLPPGSMGWPYIGETFKLYTENPNSFFSTRRKRYGDIFKTHILGCPCVMISSPEAAKVVLVSHAHLFKPTYPPSKEKMIGPEALFFHQGHYHSMLKKLVQSSFLPSVLKGSVSEIERIVLGLIPSWENNTINTLQEMKRYAFDVAIHSAFGVTTEAEVKGIKHLYQCLEKGYNSMPLDFPGSSFHKSMKARKLLTETLRKLIQKRRESGNGGGGGLLGVLLRAKDDISINNNKHLSDSQIADNIIGVIFAAHDTTASVLTWLLKYLHDNHDVIRAVTVEQEKIGREIMESKRGLTWEDTKRMPLTSRVIQETLRSASILSFTFREAVEDVEFQGYFIPKGWKVLPVFRSIHHSPDFYPQPEKFDPSRFEVAPRPTTYMPFGNGVHSCPGSELAKLEMLILLHHLTTTYRWKVIGADEGIQYGPFPVPKQGLPVRVIRRKKNNNT</sequence>
<reference evidence="2" key="1">
    <citation type="journal article" date="2023" name="Nat. Plants">
        <title>Single-cell RNA sequencing provides a high-resolution roadmap for understanding the multicellular compartmentation of specialized metabolism.</title>
        <authorList>
            <person name="Sun S."/>
            <person name="Shen X."/>
            <person name="Li Y."/>
            <person name="Li Y."/>
            <person name="Wang S."/>
            <person name="Li R."/>
            <person name="Zhang H."/>
            <person name="Shen G."/>
            <person name="Guo B."/>
            <person name="Wei J."/>
            <person name="Xu J."/>
            <person name="St-Pierre B."/>
            <person name="Chen S."/>
            <person name="Sun C."/>
        </authorList>
    </citation>
    <scope>NUCLEOTIDE SEQUENCE [LARGE SCALE GENOMIC DNA]</scope>
</reference>
<name>A0ACC0B0R3_CATRO</name>
<gene>
    <name evidence="1" type="ORF">M9H77_15840</name>
</gene>
<organism evidence="1 2">
    <name type="scientific">Catharanthus roseus</name>
    <name type="common">Madagascar periwinkle</name>
    <name type="synonym">Vinca rosea</name>
    <dbReference type="NCBI Taxonomy" id="4058"/>
    <lineage>
        <taxon>Eukaryota</taxon>
        <taxon>Viridiplantae</taxon>
        <taxon>Streptophyta</taxon>
        <taxon>Embryophyta</taxon>
        <taxon>Tracheophyta</taxon>
        <taxon>Spermatophyta</taxon>
        <taxon>Magnoliopsida</taxon>
        <taxon>eudicotyledons</taxon>
        <taxon>Gunneridae</taxon>
        <taxon>Pentapetalae</taxon>
        <taxon>asterids</taxon>
        <taxon>lamiids</taxon>
        <taxon>Gentianales</taxon>
        <taxon>Apocynaceae</taxon>
        <taxon>Rauvolfioideae</taxon>
        <taxon>Vinceae</taxon>
        <taxon>Catharanthinae</taxon>
        <taxon>Catharanthus</taxon>
    </lineage>
</organism>
<comment type="caution">
    <text evidence="1">The sequence shown here is derived from an EMBL/GenBank/DDBJ whole genome shotgun (WGS) entry which is preliminary data.</text>
</comment>
<accession>A0ACC0B0R3</accession>
<protein>
    <submittedName>
        <fullName evidence="1">Uncharacterized protein</fullName>
    </submittedName>
</protein>
<dbReference type="Proteomes" id="UP001060085">
    <property type="component" value="Linkage Group LG04"/>
</dbReference>
<evidence type="ECO:0000313" key="2">
    <source>
        <dbReference type="Proteomes" id="UP001060085"/>
    </source>
</evidence>
<evidence type="ECO:0000313" key="1">
    <source>
        <dbReference type="EMBL" id="KAI5665987.1"/>
    </source>
</evidence>
<keyword evidence="2" id="KW-1185">Reference proteome</keyword>